<name>A0A218V5Z1_9PASE</name>
<dbReference type="EMBL" id="MUZQ01000044">
    <property type="protein sequence ID" value="OWK61278.1"/>
    <property type="molecule type" value="Genomic_DNA"/>
</dbReference>
<comment type="caution">
    <text evidence="1">The sequence shown here is derived from an EMBL/GenBank/DDBJ whole genome shotgun (WGS) entry which is preliminary data.</text>
</comment>
<gene>
    <name evidence="1" type="ORF">RLOC_00005409</name>
</gene>
<proteinExistence type="predicted"/>
<keyword evidence="2" id="KW-1185">Reference proteome</keyword>
<accession>A0A218V5Z1</accession>
<organism evidence="1 2">
    <name type="scientific">Lonchura striata</name>
    <name type="common">white-rumped munia</name>
    <dbReference type="NCBI Taxonomy" id="40157"/>
    <lineage>
        <taxon>Eukaryota</taxon>
        <taxon>Metazoa</taxon>
        <taxon>Chordata</taxon>
        <taxon>Craniata</taxon>
        <taxon>Vertebrata</taxon>
        <taxon>Euteleostomi</taxon>
        <taxon>Archelosauria</taxon>
        <taxon>Archosauria</taxon>
        <taxon>Dinosauria</taxon>
        <taxon>Saurischia</taxon>
        <taxon>Theropoda</taxon>
        <taxon>Coelurosauria</taxon>
        <taxon>Aves</taxon>
        <taxon>Neognathae</taxon>
        <taxon>Neoaves</taxon>
        <taxon>Telluraves</taxon>
        <taxon>Australaves</taxon>
        <taxon>Passeriformes</taxon>
        <taxon>Passeroidea</taxon>
        <taxon>Estrildidae</taxon>
        <taxon>Estrildinae</taxon>
        <taxon>Lonchura</taxon>
    </lineage>
</organism>
<evidence type="ECO:0000313" key="1">
    <source>
        <dbReference type="EMBL" id="OWK61278.1"/>
    </source>
</evidence>
<dbReference type="AlphaFoldDB" id="A0A218V5Z1"/>
<evidence type="ECO:0000313" key="2">
    <source>
        <dbReference type="Proteomes" id="UP000197619"/>
    </source>
</evidence>
<sequence>MCPEAPRHELVPDFKKIQTSKDVSQTEVFPTLNLCCPDRPKGALHTDIRNLDWEMTGGKELGYVSRAPGPELVADFKNPNIEGCVPDQSCPHLKIVLS</sequence>
<dbReference type="Proteomes" id="UP000197619">
    <property type="component" value="Unassembled WGS sequence"/>
</dbReference>
<protein>
    <submittedName>
        <fullName evidence="1">Uncharacterized protein</fullName>
    </submittedName>
</protein>
<reference evidence="1 2" key="1">
    <citation type="submission" date="2017-05" db="EMBL/GenBank/DDBJ databases">
        <title>Genome of assembly of the Bengalese finch, Lonchura striata domestica.</title>
        <authorList>
            <person name="Colquitt B.M."/>
            <person name="Brainard M.S."/>
        </authorList>
    </citation>
    <scope>NUCLEOTIDE SEQUENCE [LARGE SCALE GENOMIC DNA]</scope>
    <source>
        <strain evidence="1">White83orange57</strain>
    </source>
</reference>